<organism evidence="1 2">
    <name type="scientific">Coemansia guatemalensis</name>
    <dbReference type="NCBI Taxonomy" id="2761395"/>
    <lineage>
        <taxon>Eukaryota</taxon>
        <taxon>Fungi</taxon>
        <taxon>Fungi incertae sedis</taxon>
        <taxon>Zoopagomycota</taxon>
        <taxon>Kickxellomycotina</taxon>
        <taxon>Kickxellomycetes</taxon>
        <taxon>Kickxellales</taxon>
        <taxon>Kickxellaceae</taxon>
        <taxon>Coemansia</taxon>
    </lineage>
</organism>
<evidence type="ECO:0000313" key="2">
    <source>
        <dbReference type="Proteomes" id="UP001140094"/>
    </source>
</evidence>
<proteinExistence type="predicted"/>
<accession>A0A9W8LUV9</accession>
<dbReference type="AlphaFoldDB" id="A0A9W8LUV9"/>
<comment type="caution">
    <text evidence="1">The sequence shown here is derived from an EMBL/GenBank/DDBJ whole genome shotgun (WGS) entry which is preliminary data.</text>
</comment>
<name>A0A9W8LUV9_9FUNG</name>
<dbReference type="EMBL" id="JANBUO010000073">
    <property type="protein sequence ID" value="KAJ2807982.1"/>
    <property type="molecule type" value="Genomic_DNA"/>
</dbReference>
<dbReference type="OrthoDB" id="2104804at2759"/>
<evidence type="ECO:0000313" key="1">
    <source>
        <dbReference type="EMBL" id="KAJ2807982.1"/>
    </source>
</evidence>
<keyword evidence="2" id="KW-1185">Reference proteome</keyword>
<protein>
    <submittedName>
        <fullName evidence="1">Uncharacterized protein</fullName>
    </submittedName>
</protein>
<dbReference type="Proteomes" id="UP001140094">
    <property type="component" value="Unassembled WGS sequence"/>
</dbReference>
<gene>
    <name evidence="1" type="ORF">H4R20_001052</name>
</gene>
<sequence>MIGNATGTSVPVRLRMLSDYRNTQRSDTHIYEADVVLRDEDTYIPHGFIEFRDAEWNPEGALTPVDYKPEQLLIPKSHTVTVEDRDQTSKYSLARYLELPLCTRADMDGRWVQVADLPFDPSLVPPPDNHNLVWLPYDCRLQPISYQDFAICLNSRFPLMHWFGDSNLRRALKKITSMGEWCKEGVETRQCLCEDYSEPFPRFDPRIRQLLIDMDSESGGRSLSNRTTSPETISELEEKGGSRIYLHKWEGLSARNKYG</sequence>
<reference evidence="1" key="1">
    <citation type="submission" date="2022-07" db="EMBL/GenBank/DDBJ databases">
        <title>Phylogenomic reconstructions and comparative analyses of Kickxellomycotina fungi.</title>
        <authorList>
            <person name="Reynolds N.K."/>
            <person name="Stajich J.E."/>
            <person name="Barry K."/>
            <person name="Grigoriev I.V."/>
            <person name="Crous P."/>
            <person name="Smith M.E."/>
        </authorList>
    </citation>
    <scope>NUCLEOTIDE SEQUENCE</scope>
    <source>
        <strain evidence="1">NRRL 1565</strain>
    </source>
</reference>